<dbReference type="Pfam" id="PF13561">
    <property type="entry name" value="adh_short_C2"/>
    <property type="match status" value="1"/>
</dbReference>
<evidence type="ECO:0000256" key="2">
    <source>
        <dbReference type="ARBA" id="ARBA00023002"/>
    </source>
</evidence>
<dbReference type="SUPFAM" id="SSF51735">
    <property type="entry name" value="NAD(P)-binding Rossmann-fold domains"/>
    <property type="match status" value="1"/>
</dbReference>
<dbReference type="GO" id="GO:0048038">
    <property type="term" value="F:quinone binding"/>
    <property type="evidence" value="ECO:0007669"/>
    <property type="project" value="TreeGrafter"/>
</dbReference>
<dbReference type="GO" id="GO:0008206">
    <property type="term" value="P:bile acid metabolic process"/>
    <property type="evidence" value="ECO:0007669"/>
    <property type="project" value="UniProtKB-ARBA"/>
</dbReference>
<proteinExistence type="inferred from homology"/>
<gene>
    <name evidence="4" type="ORF">PGRAT_07900</name>
</gene>
<accession>A0A089M5B4</accession>
<evidence type="ECO:0000313" key="5">
    <source>
        <dbReference type="Proteomes" id="UP000029500"/>
    </source>
</evidence>
<dbReference type="SMART" id="SM00822">
    <property type="entry name" value="PKS_KR"/>
    <property type="match status" value="1"/>
</dbReference>
<evidence type="ECO:0000259" key="3">
    <source>
        <dbReference type="SMART" id="SM00822"/>
    </source>
</evidence>
<comment type="similarity">
    <text evidence="1">Belongs to the short-chain dehydrogenases/reductases (SDR) family.</text>
</comment>
<keyword evidence="5" id="KW-1185">Reference proteome</keyword>
<dbReference type="InterPro" id="IPR057326">
    <property type="entry name" value="KR_dom"/>
</dbReference>
<dbReference type="EMBL" id="CP009287">
    <property type="protein sequence ID" value="AIQ67570.1"/>
    <property type="molecule type" value="Genomic_DNA"/>
</dbReference>
<dbReference type="RefSeq" id="WP_025703830.1">
    <property type="nucleotide sequence ID" value="NZ_CP009287.1"/>
</dbReference>
<dbReference type="InterPro" id="IPR036291">
    <property type="entry name" value="NAD(P)-bd_dom_sf"/>
</dbReference>
<sequence length="255" mass="27256">MNNLFDLSGRVAVVTGAAGGIGAELAKAFAAQGADVALLDLRPDKLAEPAREIEAAGRQTLSLGCDVIREDEIEAAVQAIVQHWGKIDILVNNAGVASAGSVEELEEHEWDRVIDTNLKSIFLMSKHVIKPMKDRKYGRIINMASICGMIGSKSFPLHAYNASKGAVLSMTRGMGASLAPYGITVNAIGPSLFRTEMTERALYQDSFLQLYNAQCPLGRPGNPEELNGAAIYFASDASSYTTGQTLYVDGGWTSV</sequence>
<name>A0A089M5B4_9BACL</name>
<feature type="domain" description="Ketoreductase" evidence="3">
    <location>
        <begin position="10"/>
        <end position="191"/>
    </location>
</feature>
<evidence type="ECO:0000313" key="4">
    <source>
        <dbReference type="EMBL" id="AIQ67570.1"/>
    </source>
</evidence>
<organism evidence="4 5">
    <name type="scientific">Paenibacillus graminis</name>
    <dbReference type="NCBI Taxonomy" id="189425"/>
    <lineage>
        <taxon>Bacteria</taxon>
        <taxon>Bacillati</taxon>
        <taxon>Bacillota</taxon>
        <taxon>Bacilli</taxon>
        <taxon>Bacillales</taxon>
        <taxon>Paenibacillaceae</taxon>
        <taxon>Paenibacillus</taxon>
    </lineage>
</organism>
<evidence type="ECO:0000256" key="1">
    <source>
        <dbReference type="ARBA" id="ARBA00006484"/>
    </source>
</evidence>
<dbReference type="GO" id="GO:0016616">
    <property type="term" value="F:oxidoreductase activity, acting on the CH-OH group of donors, NAD or NADP as acceptor"/>
    <property type="evidence" value="ECO:0007669"/>
    <property type="project" value="TreeGrafter"/>
</dbReference>
<dbReference type="STRING" id="189425.PGRAT_07900"/>
<dbReference type="eggNOG" id="COG1028">
    <property type="taxonomic scope" value="Bacteria"/>
</dbReference>
<dbReference type="AlphaFoldDB" id="A0A089M5B4"/>
<dbReference type="FunFam" id="3.40.50.720:FF:000084">
    <property type="entry name" value="Short-chain dehydrogenase reductase"/>
    <property type="match status" value="1"/>
</dbReference>
<dbReference type="KEGG" id="pgm:PGRAT_07900"/>
<dbReference type="PRINTS" id="PR00080">
    <property type="entry name" value="SDRFAMILY"/>
</dbReference>
<dbReference type="PANTHER" id="PTHR42760">
    <property type="entry name" value="SHORT-CHAIN DEHYDROGENASES/REDUCTASES FAMILY MEMBER"/>
    <property type="match status" value="1"/>
</dbReference>
<dbReference type="PANTHER" id="PTHR42760:SF133">
    <property type="entry name" value="3-OXOACYL-[ACYL-CARRIER-PROTEIN] REDUCTASE"/>
    <property type="match status" value="1"/>
</dbReference>
<protein>
    <submittedName>
        <fullName evidence="4">Short-chain dehydrogenase</fullName>
    </submittedName>
</protein>
<dbReference type="OrthoDB" id="9803333at2"/>
<dbReference type="InterPro" id="IPR002347">
    <property type="entry name" value="SDR_fam"/>
</dbReference>
<reference evidence="4 5" key="1">
    <citation type="submission" date="2014-08" db="EMBL/GenBank/DDBJ databases">
        <title>Comparative genomics of the Paenibacillus odorifer group.</title>
        <authorList>
            <person name="den Bakker H.C."/>
            <person name="Tsai Y.-C."/>
            <person name="Martin N."/>
            <person name="Korlach J."/>
            <person name="Wiedmann M."/>
        </authorList>
    </citation>
    <scope>NUCLEOTIDE SEQUENCE [LARGE SCALE GENOMIC DNA]</scope>
    <source>
        <strain evidence="4 5">DSM 15220</strain>
    </source>
</reference>
<keyword evidence="2" id="KW-0560">Oxidoreductase</keyword>
<dbReference type="GO" id="GO:0006633">
    <property type="term" value="P:fatty acid biosynthetic process"/>
    <property type="evidence" value="ECO:0007669"/>
    <property type="project" value="TreeGrafter"/>
</dbReference>
<dbReference type="Gene3D" id="3.40.50.720">
    <property type="entry name" value="NAD(P)-binding Rossmann-like Domain"/>
    <property type="match status" value="1"/>
</dbReference>
<dbReference type="PRINTS" id="PR00081">
    <property type="entry name" value="GDHRDH"/>
</dbReference>
<dbReference type="Proteomes" id="UP000029500">
    <property type="component" value="Chromosome"/>
</dbReference>
<dbReference type="HOGENOM" id="CLU_010194_1_1_9"/>
<dbReference type="NCBIfam" id="NF005559">
    <property type="entry name" value="PRK07231.1"/>
    <property type="match status" value="1"/>
</dbReference>